<keyword evidence="3" id="KW-1185">Reference proteome</keyword>
<dbReference type="AlphaFoldDB" id="A0A9W8YV30"/>
<evidence type="ECO:0000256" key="1">
    <source>
        <dbReference type="SAM" id="MobiDB-lite"/>
    </source>
</evidence>
<comment type="caution">
    <text evidence="2">The sequence shown here is derived from an EMBL/GenBank/DDBJ whole genome shotgun (WGS) entry which is preliminary data.</text>
</comment>
<reference evidence="2" key="1">
    <citation type="submission" date="2022-10" db="EMBL/GenBank/DDBJ databases">
        <title>Tapping the CABI collections for fungal endophytes: first genome assemblies for Collariella, Neodidymelliopsis, Ascochyta clinopodiicola, Didymella pomorum, Didymosphaeria variabile, Neocosmospora piperis and Neocucurbitaria cava.</title>
        <authorList>
            <person name="Hill R."/>
        </authorList>
    </citation>
    <scope>NUCLEOTIDE SEQUENCE</scope>
    <source>
        <strain evidence="2">IMI 355082</strain>
    </source>
</reference>
<name>A0A9W8YV30_9PEZI</name>
<gene>
    <name evidence="2" type="ORF">N0V93_005754</name>
</gene>
<dbReference type="OrthoDB" id="5245488at2759"/>
<feature type="region of interest" description="Disordered" evidence="1">
    <location>
        <begin position="1"/>
        <end position="21"/>
    </location>
</feature>
<proteinExistence type="predicted"/>
<organism evidence="2 3">
    <name type="scientific">Gnomoniopsis smithogilvyi</name>
    <dbReference type="NCBI Taxonomy" id="1191159"/>
    <lineage>
        <taxon>Eukaryota</taxon>
        <taxon>Fungi</taxon>
        <taxon>Dikarya</taxon>
        <taxon>Ascomycota</taxon>
        <taxon>Pezizomycotina</taxon>
        <taxon>Sordariomycetes</taxon>
        <taxon>Sordariomycetidae</taxon>
        <taxon>Diaporthales</taxon>
        <taxon>Gnomoniaceae</taxon>
        <taxon>Gnomoniopsis</taxon>
    </lineage>
</organism>
<feature type="region of interest" description="Disordered" evidence="1">
    <location>
        <begin position="151"/>
        <end position="177"/>
    </location>
</feature>
<feature type="compositionally biased region" description="Polar residues" evidence="1">
    <location>
        <begin position="151"/>
        <end position="175"/>
    </location>
</feature>
<dbReference type="Proteomes" id="UP001140453">
    <property type="component" value="Unassembled WGS sequence"/>
</dbReference>
<evidence type="ECO:0000313" key="3">
    <source>
        <dbReference type="Proteomes" id="UP001140453"/>
    </source>
</evidence>
<accession>A0A9W8YV30</accession>
<protein>
    <submittedName>
        <fullName evidence="2">Uncharacterized protein</fullName>
    </submittedName>
</protein>
<dbReference type="EMBL" id="JAPEVB010000003">
    <property type="protein sequence ID" value="KAJ4392131.1"/>
    <property type="molecule type" value="Genomic_DNA"/>
</dbReference>
<evidence type="ECO:0000313" key="2">
    <source>
        <dbReference type="EMBL" id="KAJ4392131.1"/>
    </source>
</evidence>
<sequence length="339" mass="36425">MQPNAQGGLDRPTTNTTAGPLIAASTTHSDSIITSSIPSNLWSWAPTTEGQAQDILGPSGPDDSLCWLDHPGDEVMDDYATLFSHDGTNTTPGTASSSPKPHLRAYFSDLTKETVVRPLTMGLQSSPESDPGLAELNHYLSKQLYAFTTGSPLSSSRKQSPGQISESDETVQSPNPGDALQGISKFLSVVQSYQTRPTIIITLNLLTAYLHVVAICNHVFIRLNSQLQNRSSEHKTEEFQPLPGLQLAGVVFQQGELQMKILTQAILHHFQALEETLGLPPDLCISGPQEVQNGLLGDASGRGLDWKGIICSGIPNAAGLDTLASLRANILQVRQLLQI</sequence>